<protein>
    <submittedName>
        <fullName evidence="1">Uncharacterized protein</fullName>
    </submittedName>
</protein>
<dbReference type="AlphaFoldDB" id="A0AA38MC04"/>
<organism evidence="1 2">
    <name type="scientific">Zophobas morio</name>
    <dbReference type="NCBI Taxonomy" id="2755281"/>
    <lineage>
        <taxon>Eukaryota</taxon>
        <taxon>Metazoa</taxon>
        <taxon>Ecdysozoa</taxon>
        <taxon>Arthropoda</taxon>
        <taxon>Hexapoda</taxon>
        <taxon>Insecta</taxon>
        <taxon>Pterygota</taxon>
        <taxon>Neoptera</taxon>
        <taxon>Endopterygota</taxon>
        <taxon>Coleoptera</taxon>
        <taxon>Polyphaga</taxon>
        <taxon>Cucujiformia</taxon>
        <taxon>Tenebrionidae</taxon>
        <taxon>Zophobas</taxon>
    </lineage>
</organism>
<dbReference type="Proteomes" id="UP001168821">
    <property type="component" value="Unassembled WGS sequence"/>
</dbReference>
<name>A0AA38MC04_9CUCU</name>
<sequence>MEKLRTSYYNVIKKEFTGVLNKSLFESLLTKLVPEILVSFQREFGKSGVVILSLSFDIIIHLNDLRNSQETFTQALENALTGGSHNNDVDTIIDEIESEIVTPLLQKIYENIKNIIGVVQEHNSTNFDDAPIDTEKIKNILITEIEESLANELVKFFENSLRQKLNANESLKDKLRTNPSDEIVAIVNIVMNTERNKILVFLQQLCQSLQNGTHDFRMLFTTVRAGLDLTQFILYVDKFVFDLEARLHLGNNEDNYVEDIIFDVCMAMSKFVGPLVKEVLNSGTNFA</sequence>
<comment type="caution">
    <text evidence="1">The sequence shown here is derived from an EMBL/GenBank/DDBJ whole genome shotgun (WGS) entry which is preliminary data.</text>
</comment>
<gene>
    <name evidence="1" type="ORF">Zmor_017340</name>
</gene>
<accession>A0AA38MC04</accession>
<evidence type="ECO:0000313" key="2">
    <source>
        <dbReference type="Proteomes" id="UP001168821"/>
    </source>
</evidence>
<keyword evidence="2" id="KW-1185">Reference proteome</keyword>
<proteinExistence type="predicted"/>
<reference evidence="1" key="1">
    <citation type="journal article" date="2023" name="G3 (Bethesda)">
        <title>Whole genome assemblies of Zophobas morio and Tenebrio molitor.</title>
        <authorList>
            <person name="Kaur S."/>
            <person name="Stinson S.A."/>
            <person name="diCenzo G.C."/>
        </authorList>
    </citation>
    <scope>NUCLEOTIDE SEQUENCE</scope>
    <source>
        <strain evidence="1">QUZm001</strain>
    </source>
</reference>
<dbReference type="EMBL" id="JALNTZ010000005">
    <property type="protein sequence ID" value="KAJ3651290.1"/>
    <property type="molecule type" value="Genomic_DNA"/>
</dbReference>
<evidence type="ECO:0000313" key="1">
    <source>
        <dbReference type="EMBL" id="KAJ3651290.1"/>
    </source>
</evidence>